<dbReference type="Proteomes" id="UP000265631">
    <property type="component" value="Unassembled WGS sequence"/>
</dbReference>
<evidence type="ECO:0000313" key="2">
    <source>
        <dbReference type="Proteomes" id="UP000265631"/>
    </source>
</evidence>
<name>A0A395N281_9HYPO</name>
<dbReference type="AlphaFoldDB" id="A0A395N281"/>
<protein>
    <recommendedName>
        <fullName evidence="3">Fucose-specific lectin</fullName>
    </recommendedName>
</protein>
<proteinExistence type="predicted"/>
<evidence type="ECO:0008006" key="3">
    <source>
        <dbReference type="Google" id="ProtNLM"/>
    </source>
</evidence>
<reference evidence="1 2" key="1">
    <citation type="journal article" date="2018" name="PLoS Pathog.">
        <title>Evolution of structural diversity of trichothecenes, a family of toxins produced by plant pathogenic and entomopathogenic fungi.</title>
        <authorList>
            <person name="Proctor R.H."/>
            <person name="McCormick S.P."/>
            <person name="Kim H.S."/>
            <person name="Cardoza R.E."/>
            <person name="Stanley A.M."/>
            <person name="Lindo L."/>
            <person name="Kelly A."/>
            <person name="Brown D.W."/>
            <person name="Lee T."/>
            <person name="Vaughan M.M."/>
            <person name="Alexander N.J."/>
            <person name="Busman M."/>
            <person name="Gutierrez S."/>
        </authorList>
    </citation>
    <scope>NUCLEOTIDE SEQUENCE [LARGE SCALE GENOMIC DNA]</scope>
    <source>
        <strain evidence="1 2">NRRL 13405</strain>
    </source>
</reference>
<dbReference type="EMBL" id="PXXK01000031">
    <property type="protein sequence ID" value="RFN54070.1"/>
    <property type="molecule type" value="Genomic_DNA"/>
</dbReference>
<sequence length="178" mass="19956">MSSHVQHMTAVSLPDGNTILFQVNEKYEIVYYESQTTIESIPDAKKYGTDTLQIKNKAIKVNTELPVIAAVAFQHPNSCGGKAQVRVYYVDRDSLQLCELIRVGGNGENWQEGDVTSKQWGIAPTSGLTANVFQPSNDKSKFQIKVYYQRDNRDTYPDLAYNVVASGDDWSQRANITK</sequence>
<dbReference type="Gene3D" id="2.120.10.70">
    <property type="entry name" value="Fucose-specific lectin"/>
    <property type="match status" value="1"/>
</dbReference>
<evidence type="ECO:0000313" key="1">
    <source>
        <dbReference type="EMBL" id="RFN54070.1"/>
    </source>
</evidence>
<comment type="caution">
    <text evidence="1">The sequence shown here is derived from an EMBL/GenBank/DDBJ whole genome shotgun (WGS) entry which is preliminary data.</text>
</comment>
<organism evidence="1 2">
    <name type="scientific">Fusarium flagelliforme</name>
    <dbReference type="NCBI Taxonomy" id="2675880"/>
    <lineage>
        <taxon>Eukaryota</taxon>
        <taxon>Fungi</taxon>
        <taxon>Dikarya</taxon>
        <taxon>Ascomycota</taxon>
        <taxon>Pezizomycotina</taxon>
        <taxon>Sordariomycetes</taxon>
        <taxon>Hypocreomycetidae</taxon>
        <taxon>Hypocreales</taxon>
        <taxon>Nectriaceae</taxon>
        <taxon>Fusarium</taxon>
        <taxon>Fusarium incarnatum-equiseti species complex</taxon>
    </lineage>
</organism>
<keyword evidence="2" id="KW-1185">Reference proteome</keyword>
<accession>A0A395N281</accession>
<gene>
    <name evidence="1" type="ORF">FIE12Z_1667</name>
</gene>